<accession>A0A382JXQ3</accession>
<name>A0A382JXQ3_9ZZZZ</name>
<organism evidence="1">
    <name type="scientific">marine metagenome</name>
    <dbReference type="NCBI Taxonomy" id="408172"/>
    <lineage>
        <taxon>unclassified sequences</taxon>
        <taxon>metagenomes</taxon>
        <taxon>ecological metagenomes</taxon>
    </lineage>
</organism>
<evidence type="ECO:0008006" key="2">
    <source>
        <dbReference type="Google" id="ProtNLM"/>
    </source>
</evidence>
<dbReference type="SUPFAM" id="SSF52540">
    <property type="entry name" value="P-loop containing nucleoside triphosphate hydrolases"/>
    <property type="match status" value="1"/>
</dbReference>
<evidence type="ECO:0000313" key="1">
    <source>
        <dbReference type="EMBL" id="SVC16122.1"/>
    </source>
</evidence>
<dbReference type="InterPro" id="IPR027417">
    <property type="entry name" value="P-loop_NTPase"/>
</dbReference>
<dbReference type="AlphaFoldDB" id="A0A382JXQ3"/>
<reference evidence="1" key="1">
    <citation type="submission" date="2018-05" db="EMBL/GenBank/DDBJ databases">
        <authorList>
            <person name="Lanie J.A."/>
            <person name="Ng W.-L."/>
            <person name="Kazmierczak K.M."/>
            <person name="Andrzejewski T.M."/>
            <person name="Davidsen T.M."/>
            <person name="Wayne K.J."/>
            <person name="Tettelin H."/>
            <person name="Glass J.I."/>
            <person name="Rusch D."/>
            <person name="Podicherti R."/>
            <person name="Tsui H.-C.T."/>
            <person name="Winkler M.E."/>
        </authorList>
    </citation>
    <scope>NUCLEOTIDE SEQUENCE</scope>
</reference>
<dbReference type="Pfam" id="PF21448">
    <property type="entry name" value="DNMK"/>
    <property type="match status" value="2"/>
</dbReference>
<dbReference type="InterPro" id="IPR048444">
    <property type="entry name" value="DNMK"/>
</dbReference>
<sequence length="186" mass="21199">MFPIFGWTNNEGEPVVIGFAGKARSGKDTAGQYLVDRYRFVHYYFAKPLKEGTKHMFNLTEEQIKNKEKVIETWGKSPRELYQLLGTDVARSIDSDVWVKNAEMFRRQNAGYSMVVTDVRFANEAKWIRDKGGIVIYLESKTRGIESHTGHSSENGLSGEDVDLIIENDGTINALYEKIEDIRTPV</sequence>
<proteinExistence type="predicted"/>
<dbReference type="Gene3D" id="3.40.50.300">
    <property type="entry name" value="P-loop containing nucleotide triphosphate hydrolases"/>
    <property type="match status" value="1"/>
</dbReference>
<gene>
    <name evidence="1" type="ORF">METZ01_LOCUS268976</name>
</gene>
<dbReference type="EMBL" id="UINC01076704">
    <property type="protein sequence ID" value="SVC16122.1"/>
    <property type="molecule type" value="Genomic_DNA"/>
</dbReference>
<protein>
    <recommendedName>
        <fullName evidence="2">Deoxynucleotide monophosphate kinase</fullName>
    </recommendedName>
</protein>